<evidence type="ECO:0000313" key="2">
    <source>
        <dbReference type="EMBL" id="MVN85800.1"/>
    </source>
</evidence>
<evidence type="ECO:0000256" key="1">
    <source>
        <dbReference type="SAM" id="SignalP"/>
    </source>
</evidence>
<feature type="signal peptide" evidence="1">
    <location>
        <begin position="1"/>
        <end position="20"/>
    </location>
</feature>
<organism evidence="2 3">
    <name type="scientific">Deinococcus arboris</name>
    <dbReference type="NCBI Taxonomy" id="2682977"/>
    <lineage>
        <taxon>Bacteria</taxon>
        <taxon>Thermotogati</taxon>
        <taxon>Deinococcota</taxon>
        <taxon>Deinococci</taxon>
        <taxon>Deinococcales</taxon>
        <taxon>Deinococcaceae</taxon>
        <taxon>Deinococcus</taxon>
    </lineage>
</organism>
<gene>
    <name evidence="2" type="ORF">GO986_03370</name>
</gene>
<feature type="chain" id="PRO_5028869451" evidence="1">
    <location>
        <begin position="21"/>
        <end position="386"/>
    </location>
</feature>
<protein>
    <submittedName>
        <fullName evidence="2">Uncharacterized protein</fullName>
    </submittedName>
</protein>
<sequence length="386" mass="40885">MTRLVRWLTLTAALASPALAQSQPHPQAGATWTFVLGAQMMTFKAKGTDKDGDALGQVNVGGRQLSGFVLHEADALRFVAVDKTTWWICRVPTTGLTSSSTVLNGAARVYLSQRESGHDLGTCRGETRNLLPQGQALTWAGIPAVGDWEIDTPDGIYAARLTSFGKTPSGQAVKGRLGDLGAAPNLLALTTYDPQGFSINFATARPVELQTGCLASLDGLKDGVLQGQYLSSGGTPVGLCVMRPARTTLPRLASALPRWPLALGAGQVWEMGMPEGTFTGVAAERTASGELTGGWFGPTSGLLSIERVDGGSAQERVFFFRHDDQGVIHACVVEQGRDIGIAKVDQFDGPGLQLTNRVLGRALRQEGDDLEATGECWVRPVVTGLK</sequence>
<comment type="caution">
    <text evidence="2">The sequence shown here is derived from an EMBL/GenBank/DDBJ whole genome shotgun (WGS) entry which is preliminary data.</text>
</comment>
<dbReference type="AlphaFoldDB" id="A0A7C9LS20"/>
<dbReference type="EMBL" id="WQLB01000003">
    <property type="protein sequence ID" value="MVN85800.1"/>
    <property type="molecule type" value="Genomic_DNA"/>
</dbReference>
<proteinExistence type="predicted"/>
<keyword evidence="1" id="KW-0732">Signal</keyword>
<name>A0A7C9LS20_9DEIO</name>
<dbReference type="Proteomes" id="UP000483286">
    <property type="component" value="Unassembled WGS sequence"/>
</dbReference>
<dbReference type="RefSeq" id="WP_157457830.1">
    <property type="nucleotide sequence ID" value="NZ_WQLB01000003.1"/>
</dbReference>
<reference evidence="2 3" key="1">
    <citation type="submission" date="2019-12" db="EMBL/GenBank/DDBJ databases">
        <title>Deinococcus sp. HMF7620 Genome sequencing and assembly.</title>
        <authorList>
            <person name="Kang H."/>
            <person name="Kim H."/>
            <person name="Joh K."/>
        </authorList>
    </citation>
    <scope>NUCLEOTIDE SEQUENCE [LARGE SCALE GENOMIC DNA]</scope>
    <source>
        <strain evidence="2 3">HMF7620</strain>
    </source>
</reference>
<accession>A0A7C9LS20</accession>
<evidence type="ECO:0000313" key="3">
    <source>
        <dbReference type="Proteomes" id="UP000483286"/>
    </source>
</evidence>
<keyword evidence="3" id="KW-1185">Reference proteome</keyword>